<feature type="compositionally biased region" description="Basic and acidic residues" evidence="14">
    <location>
        <begin position="492"/>
        <end position="513"/>
    </location>
</feature>
<feature type="compositionally biased region" description="Basic and acidic residues" evidence="14">
    <location>
        <begin position="10"/>
        <end position="19"/>
    </location>
</feature>
<feature type="compositionally biased region" description="Basic and acidic residues" evidence="14">
    <location>
        <begin position="106"/>
        <end position="118"/>
    </location>
</feature>
<dbReference type="InterPro" id="IPR027008">
    <property type="entry name" value="Teashirt_fam"/>
</dbReference>
<dbReference type="Proteomes" id="UP000290572">
    <property type="component" value="Unassembled WGS sequence"/>
</dbReference>
<evidence type="ECO:0000313" key="16">
    <source>
        <dbReference type="EMBL" id="RXN11038.1"/>
    </source>
</evidence>
<dbReference type="PANTHER" id="PTHR12487:SF5">
    <property type="entry name" value="TEASHIRT HOMOLOG 3"/>
    <property type="match status" value="1"/>
</dbReference>
<protein>
    <submittedName>
        <fullName evidence="16">Teashirt-like protein</fullName>
    </submittedName>
</protein>
<dbReference type="GO" id="GO:0003677">
    <property type="term" value="F:DNA binding"/>
    <property type="evidence" value="ECO:0007669"/>
    <property type="project" value="UniProtKB-KW"/>
</dbReference>
<dbReference type="EMBL" id="QBIY01013157">
    <property type="protein sequence ID" value="RXN11038.1"/>
    <property type="molecule type" value="Genomic_DNA"/>
</dbReference>
<feature type="region of interest" description="Disordered" evidence="14">
    <location>
        <begin position="58"/>
        <end position="145"/>
    </location>
</feature>
<dbReference type="InterPro" id="IPR013087">
    <property type="entry name" value="Znf_C2H2_type"/>
</dbReference>
<comment type="similarity">
    <text evidence="1">Belongs to the teashirt C2H2-type zinc-finger protein family.</text>
</comment>
<dbReference type="InterPro" id="IPR009057">
    <property type="entry name" value="Homeodomain-like_sf"/>
</dbReference>
<keyword evidence="7" id="KW-0862">Zinc</keyword>
<evidence type="ECO:0000313" key="17">
    <source>
        <dbReference type="Proteomes" id="UP000290572"/>
    </source>
</evidence>
<dbReference type="InterPro" id="IPR001356">
    <property type="entry name" value="HD"/>
</dbReference>
<dbReference type="GO" id="GO:0005634">
    <property type="term" value="C:nucleus"/>
    <property type="evidence" value="ECO:0007669"/>
    <property type="project" value="TreeGrafter"/>
</dbReference>
<evidence type="ECO:0000256" key="1">
    <source>
        <dbReference type="ARBA" id="ARBA00007158"/>
    </source>
</evidence>
<feature type="region of interest" description="Disordered" evidence="14">
    <location>
        <begin position="450"/>
        <end position="521"/>
    </location>
</feature>
<dbReference type="PROSITE" id="PS00028">
    <property type="entry name" value="ZINC_FINGER_C2H2_1"/>
    <property type="match status" value="3"/>
</dbReference>
<comment type="caution">
    <text evidence="16">The sequence shown here is derived from an EMBL/GenBank/DDBJ whole genome shotgun (WGS) entry which is preliminary data.</text>
</comment>
<evidence type="ECO:0000256" key="6">
    <source>
        <dbReference type="ARBA" id="ARBA00022771"/>
    </source>
</evidence>
<evidence type="ECO:0000256" key="14">
    <source>
        <dbReference type="SAM" id="MobiDB-lite"/>
    </source>
</evidence>
<evidence type="ECO:0000256" key="5">
    <source>
        <dbReference type="ARBA" id="ARBA00022737"/>
    </source>
</evidence>
<feature type="compositionally biased region" description="Low complexity" evidence="14">
    <location>
        <begin position="119"/>
        <end position="130"/>
    </location>
</feature>
<evidence type="ECO:0000256" key="2">
    <source>
        <dbReference type="ARBA" id="ARBA00022473"/>
    </source>
</evidence>
<feature type="compositionally biased region" description="Polar residues" evidence="14">
    <location>
        <begin position="641"/>
        <end position="655"/>
    </location>
</feature>
<dbReference type="Pfam" id="PF26094">
    <property type="entry name" value="HTH_TSHZ3"/>
    <property type="match status" value="1"/>
</dbReference>
<dbReference type="SMART" id="SM00389">
    <property type="entry name" value="HOX"/>
    <property type="match status" value="1"/>
</dbReference>
<dbReference type="PROSITE" id="PS50157">
    <property type="entry name" value="ZINC_FINGER_C2H2_2"/>
    <property type="match status" value="2"/>
</dbReference>
<dbReference type="GO" id="GO:0008270">
    <property type="term" value="F:zinc ion binding"/>
    <property type="evidence" value="ECO:0007669"/>
    <property type="project" value="UniProtKB-KW"/>
</dbReference>
<sequence>MGSFEGVRAAGREKGDRVPLDLSSGGARADTFLATRHLSKVNSRQVCRNVDMWRAYDSENVKETIQTEGTGSDCSVTKKKHQGESDVGEDFNNPVDEQDSPTAELSGHDVDSESHISESSDPTSDVDSTPMKNKEEATTDRSEDSVCITDSLDQMKAIYKSFLNNPYWSFLSLNSSQLHADEQLASSSGTSSSNSSPGRNSYDWHQSAIAKTLQQVSQKQPSALEPSIFSTVQLYRQSTKLYGSIFTGASKFHCKSCSASYDTLLDLTVHMNETDHYRDDNLESASKGAKSWSKPRKRSLLEMEGKEDAQKVLRCMYCGHSFESLQDLSVHMIKTKHYQKVPLREPRTAIAAKVVSSFRKRVPVELDVAKSLHTTELTRSPNGGQASDFFQMYSEKTNKDDLTDQKTSRGAQFKSQNLKCMECGISHDSLQQLSAHMMLTGHFVKVTQTLQKTDKPSKSKSEKSQSGTPCSSPLLARGLLESPSLPSVATGDKNKTQEMTSQKDKDPANRNEVKQNFGISSKSDYLTEDDLKESPKMDFDILKSLENTVTSAINKAQRGAPSWGGYQSIHAAYQLRNQQKPAVNNSGCISSLKHSASQEGQSIDKSHLILPGTPPRASSTTATVQEVDKLEKRVTEKTPDLNRQGSPHQQMLNSNEKPLISNESAVISMSNVSEGNPNEREIQKHTQDFRTHSTSASDLYDDAGLLSAQPEPKQPSVSPLSALQSVMNLHLGKAAKPVRPVQDPMSMLLRMSNSMAERAALAGPSGHSAKLSQLHSDCHEICGDQPIDLSKGKSEQCLKAAALPGKALSSSVSDASVSESTSSRIVTPVSPLRENTLLDISDMLRNLSDSRVLKSPVLLCKPEQSEIEGSHTSDEAEDASVVHKRKGRQSHWKPQHLLILQAQFASCLRQTADGKYVISDLSSQERMVISHITGLSMTTISHWLANVKYQLRRTGRTKFIKNVDSGHPIFYCSECATQFQARSTYICHLESHLGFKIKDLAKLTSKDLNRRIAKHSKSPAIKPVLPVVLPTRGCQEQLPPVPAL</sequence>
<evidence type="ECO:0000256" key="9">
    <source>
        <dbReference type="ARBA" id="ARBA00023125"/>
    </source>
</evidence>
<evidence type="ECO:0000256" key="10">
    <source>
        <dbReference type="ARBA" id="ARBA00023155"/>
    </source>
</evidence>
<organism evidence="16 17">
    <name type="scientific">Labeo rohita</name>
    <name type="common">Indian major carp</name>
    <name type="synonym">Cyprinus rohita</name>
    <dbReference type="NCBI Taxonomy" id="84645"/>
    <lineage>
        <taxon>Eukaryota</taxon>
        <taxon>Metazoa</taxon>
        <taxon>Chordata</taxon>
        <taxon>Craniata</taxon>
        <taxon>Vertebrata</taxon>
        <taxon>Euteleostomi</taxon>
        <taxon>Actinopterygii</taxon>
        <taxon>Neopterygii</taxon>
        <taxon>Teleostei</taxon>
        <taxon>Ostariophysi</taxon>
        <taxon>Cypriniformes</taxon>
        <taxon>Cyprinidae</taxon>
        <taxon>Labeoninae</taxon>
        <taxon>Labeonini</taxon>
        <taxon>Labeo</taxon>
    </lineage>
</organism>
<dbReference type="SUPFAM" id="SSF46689">
    <property type="entry name" value="Homeodomain-like"/>
    <property type="match status" value="1"/>
</dbReference>
<evidence type="ECO:0000259" key="15">
    <source>
        <dbReference type="PROSITE" id="PS50157"/>
    </source>
</evidence>
<proteinExistence type="inferred from homology"/>
<feature type="compositionally biased region" description="Basic and acidic residues" evidence="14">
    <location>
        <begin position="631"/>
        <end position="640"/>
    </location>
</feature>
<accession>A0A498LRG3</accession>
<feature type="compositionally biased region" description="Basic and acidic residues" evidence="14">
    <location>
        <begin position="452"/>
        <end position="463"/>
    </location>
</feature>
<evidence type="ECO:0000256" key="4">
    <source>
        <dbReference type="ARBA" id="ARBA00022723"/>
    </source>
</evidence>
<evidence type="ECO:0000256" key="13">
    <source>
        <dbReference type="PROSITE-ProRule" id="PRU00042"/>
    </source>
</evidence>
<dbReference type="CDD" id="cd00086">
    <property type="entry name" value="homeodomain"/>
    <property type="match status" value="1"/>
</dbReference>
<dbReference type="AlphaFoldDB" id="A0A498LRG3"/>
<evidence type="ECO:0000256" key="11">
    <source>
        <dbReference type="ARBA" id="ARBA00023163"/>
    </source>
</evidence>
<feature type="region of interest" description="Disordered" evidence="14">
    <location>
        <begin position="1"/>
        <end position="28"/>
    </location>
</feature>
<reference evidence="16 17" key="1">
    <citation type="submission" date="2018-03" db="EMBL/GenBank/DDBJ databases">
        <title>Draft genome sequence of Rohu Carp (Labeo rohita).</title>
        <authorList>
            <person name="Das P."/>
            <person name="Kushwaha B."/>
            <person name="Joshi C.G."/>
            <person name="Kumar D."/>
            <person name="Nagpure N.S."/>
            <person name="Sahoo L."/>
            <person name="Das S.P."/>
            <person name="Bit A."/>
            <person name="Patnaik S."/>
            <person name="Meher P.K."/>
            <person name="Jayasankar P."/>
            <person name="Koringa P.G."/>
            <person name="Patel N.V."/>
            <person name="Hinsu A.T."/>
            <person name="Kumar R."/>
            <person name="Pandey M."/>
            <person name="Agarwal S."/>
            <person name="Srivastava S."/>
            <person name="Singh M."/>
            <person name="Iquebal M.A."/>
            <person name="Jaiswal S."/>
            <person name="Angadi U.B."/>
            <person name="Kumar N."/>
            <person name="Raza M."/>
            <person name="Shah T.M."/>
            <person name="Rai A."/>
            <person name="Jena J.K."/>
        </authorList>
    </citation>
    <scope>NUCLEOTIDE SEQUENCE [LARGE SCALE GENOMIC DNA]</scope>
    <source>
        <strain evidence="16">DASCIFA01</strain>
        <tissue evidence="16">Testis</tissue>
    </source>
</reference>
<dbReference type="Gene3D" id="3.30.160.60">
    <property type="entry name" value="Classic Zinc Finger"/>
    <property type="match status" value="1"/>
</dbReference>
<dbReference type="STRING" id="84645.A0A498LRG3"/>
<evidence type="ECO:0000256" key="3">
    <source>
        <dbReference type="ARBA" id="ARBA00022491"/>
    </source>
</evidence>
<keyword evidence="2" id="KW-0217">Developmental protein</keyword>
<keyword evidence="9" id="KW-0238">DNA-binding</keyword>
<keyword evidence="17" id="KW-1185">Reference proteome</keyword>
<feature type="domain" description="C2H2-type" evidence="15">
    <location>
        <begin position="970"/>
        <end position="997"/>
    </location>
</feature>
<feature type="region of interest" description="Disordered" evidence="14">
    <location>
        <begin position="631"/>
        <end position="655"/>
    </location>
</feature>
<keyword evidence="11" id="KW-0804">Transcription</keyword>
<evidence type="ECO:0000256" key="12">
    <source>
        <dbReference type="ARBA" id="ARBA00023242"/>
    </source>
</evidence>
<feature type="compositionally biased region" description="Basic and acidic residues" evidence="14">
    <location>
        <begin position="132"/>
        <end position="144"/>
    </location>
</feature>
<evidence type="ECO:0000256" key="8">
    <source>
        <dbReference type="ARBA" id="ARBA00023015"/>
    </source>
</evidence>
<keyword evidence="12" id="KW-0539">Nucleus</keyword>
<dbReference type="GO" id="GO:0000981">
    <property type="term" value="F:DNA-binding transcription factor activity, RNA polymerase II-specific"/>
    <property type="evidence" value="ECO:0007669"/>
    <property type="project" value="TreeGrafter"/>
</dbReference>
<dbReference type="SMART" id="SM00355">
    <property type="entry name" value="ZnF_C2H2"/>
    <property type="match status" value="4"/>
</dbReference>
<feature type="domain" description="C2H2-type" evidence="15">
    <location>
        <begin position="313"/>
        <end position="342"/>
    </location>
</feature>
<dbReference type="PANTHER" id="PTHR12487">
    <property type="entry name" value="TEASHIRT-RELATED"/>
    <property type="match status" value="1"/>
</dbReference>
<keyword evidence="3" id="KW-0678">Repressor</keyword>
<evidence type="ECO:0000256" key="7">
    <source>
        <dbReference type="ARBA" id="ARBA00022833"/>
    </source>
</evidence>
<keyword evidence="8" id="KW-0805">Transcription regulation</keyword>
<gene>
    <name evidence="16" type="ORF">ROHU_037334</name>
</gene>
<dbReference type="InterPro" id="IPR058631">
    <property type="entry name" value="TSHZ1-3_homeodomain"/>
</dbReference>
<keyword evidence="4" id="KW-0479">Metal-binding</keyword>
<name>A0A498LRG3_LABRO</name>
<keyword evidence="10" id="KW-0371">Homeobox</keyword>
<feature type="compositionally biased region" description="Polar residues" evidence="14">
    <location>
        <begin position="63"/>
        <end position="75"/>
    </location>
</feature>
<keyword evidence="6 13" id="KW-0863">Zinc-finger</keyword>
<keyword evidence="5" id="KW-0677">Repeat</keyword>